<dbReference type="Proteomes" id="UP000735326">
    <property type="component" value="Unassembled WGS sequence"/>
</dbReference>
<evidence type="ECO:0000313" key="4">
    <source>
        <dbReference type="Proteomes" id="UP000735326"/>
    </source>
</evidence>
<organism evidence="3 4">
    <name type="scientific">Campylobacter jejuni</name>
    <dbReference type="NCBI Taxonomy" id="197"/>
    <lineage>
        <taxon>Bacteria</taxon>
        <taxon>Pseudomonadati</taxon>
        <taxon>Campylobacterota</taxon>
        <taxon>Epsilonproteobacteria</taxon>
        <taxon>Campylobacterales</taxon>
        <taxon>Campylobacteraceae</taxon>
        <taxon>Campylobacter</taxon>
    </lineage>
</organism>
<dbReference type="InterPro" id="IPR029062">
    <property type="entry name" value="Class_I_gatase-like"/>
</dbReference>
<sequence length="163" mass="18442">MILLIDNYDSFVFNVKSMLEQLSNDEILVRRNDEISLSEIKNLNPTHIILSPGPKHPSQSGICLEIFKARLNIPVLGICLGHQALALAFDSLVVKMQEPMHAKNSLIKQCRENELFSNLPLNFSVMRYHSLEVKQLSDELEILALDEKGVIMALGHKNLPYYG</sequence>
<gene>
    <name evidence="3" type="ORF">JYC20_001969</name>
</gene>
<evidence type="ECO:0000313" key="3">
    <source>
        <dbReference type="EMBL" id="EHB2512749.1"/>
    </source>
</evidence>
<dbReference type="SUPFAM" id="SSF52317">
    <property type="entry name" value="Class I glutamine amidotransferase-like"/>
    <property type="match status" value="1"/>
</dbReference>
<dbReference type="GO" id="GO:0004049">
    <property type="term" value="F:anthranilate synthase activity"/>
    <property type="evidence" value="ECO:0007669"/>
    <property type="project" value="TreeGrafter"/>
</dbReference>
<dbReference type="Pfam" id="PF00117">
    <property type="entry name" value="GATase"/>
    <property type="match status" value="1"/>
</dbReference>
<protein>
    <submittedName>
        <fullName evidence="3">Aminodeoxychorismate/anthranilate synthase component II</fullName>
    </submittedName>
</protein>
<keyword evidence="1" id="KW-0315">Glutamine amidotransferase</keyword>
<dbReference type="PRINTS" id="PR00096">
    <property type="entry name" value="GATASE"/>
</dbReference>
<dbReference type="EMBL" id="AAYVUT010000056">
    <property type="protein sequence ID" value="EHB2512749.1"/>
    <property type="molecule type" value="Genomic_DNA"/>
</dbReference>
<evidence type="ECO:0000256" key="1">
    <source>
        <dbReference type="ARBA" id="ARBA00022962"/>
    </source>
</evidence>
<dbReference type="GO" id="GO:0005829">
    <property type="term" value="C:cytosol"/>
    <property type="evidence" value="ECO:0007669"/>
    <property type="project" value="TreeGrafter"/>
</dbReference>
<dbReference type="PRINTS" id="PR00099">
    <property type="entry name" value="CPSGATASE"/>
</dbReference>
<name>A0AAN3U908_CAMJU</name>
<dbReference type="PROSITE" id="PS51273">
    <property type="entry name" value="GATASE_TYPE_1"/>
    <property type="match status" value="1"/>
</dbReference>
<dbReference type="InterPro" id="IPR050472">
    <property type="entry name" value="Anth_synth/Amidotransfase"/>
</dbReference>
<accession>A0AAN3U908</accession>
<evidence type="ECO:0000259" key="2">
    <source>
        <dbReference type="Pfam" id="PF00117"/>
    </source>
</evidence>
<feature type="domain" description="Glutamine amidotransferase" evidence="2">
    <location>
        <begin position="3"/>
        <end position="163"/>
    </location>
</feature>
<dbReference type="CDD" id="cd01743">
    <property type="entry name" value="GATase1_Anthranilate_Synthase"/>
    <property type="match status" value="1"/>
</dbReference>
<dbReference type="InterPro" id="IPR017926">
    <property type="entry name" value="GATASE"/>
</dbReference>
<feature type="non-terminal residue" evidence="3">
    <location>
        <position position="163"/>
    </location>
</feature>
<dbReference type="GO" id="GO:0000162">
    <property type="term" value="P:L-tryptophan biosynthetic process"/>
    <property type="evidence" value="ECO:0007669"/>
    <property type="project" value="TreeGrafter"/>
</dbReference>
<proteinExistence type="predicted"/>
<dbReference type="Gene3D" id="3.40.50.880">
    <property type="match status" value="1"/>
</dbReference>
<dbReference type="NCBIfam" id="TIGR00566">
    <property type="entry name" value="trpG_papA"/>
    <property type="match status" value="1"/>
</dbReference>
<dbReference type="InterPro" id="IPR006221">
    <property type="entry name" value="TrpG/PapA_dom"/>
</dbReference>
<dbReference type="AlphaFoldDB" id="A0AAN3U908"/>
<reference evidence="3" key="1">
    <citation type="submission" date="2021-02" db="EMBL/GenBank/DDBJ databases">
        <authorList>
            <consortium name="PulseNet: The National Subtyping Network for Foodborne Disease Surveillance"/>
        </authorList>
    </citation>
    <scope>NUCLEOTIDE SEQUENCE</scope>
    <source>
        <strain evidence="3">PNUSAC020384</strain>
    </source>
</reference>
<comment type="caution">
    <text evidence="3">The sequence shown here is derived from an EMBL/GenBank/DDBJ whole genome shotgun (WGS) entry which is preliminary data.</text>
</comment>
<dbReference type="PANTHER" id="PTHR43418:SF4">
    <property type="entry name" value="MULTIFUNCTIONAL TRYPTOPHAN BIOSYNTHESIS PROTEIN"/>
    <property type="match status" value="1"/>
</dbReference>
<dbReference type="PANTHER" id="PTHR43418">
    <property type="entry name" value="MULTIFUNCTIONAL TRYPTOPHAN BIOSYNTHESIS PROTEIN-RELATED"/>
    <property type="match status" value="1"/>
</dbReference>
<dbReference type="PRINTS" id="PR00097">
    <property type="entry name" value="ANTSNTHASEII"/>
</dbReference>